<name>A0A1Y4QBB6_9FIRM</name>
<proteinExistence type="predicted"/>
<feature type="transmembrane region" description="Helical" evidence="1">
    <location>
        <begin position="33"/>
        <end position="53"/>
    </location>
</feature>
<keyword evidence="1" id="KW-0472">Membrane</keyword>
<feature type="transmembrane region" description="Helical" evidence="1">
    <location>
        <begin position="167"/>
        <end position="184"/>
    </location>
</feature>
<sequence length="210" mass="24534">MKKILLKACIFIYIATLIIGLYVNYVNGNINDFFMTLVAVFTPLIIPALFYLLKLKITEEIMIINLVFVYFASLIGSGFNGYQIPFFDKVLHFTSGIFISMLAIIIYWIIKKDRRISDEKEHRIFMLFVLNTNLAIAMLWELYEYMMLVLFNNDCINHYTTGVHDSMTDMICALIAGLIVLYAVNRYYKHKKNNCLVNVCINFYDKNFSE</sequence>
<dbReference type="Proteomes" id="UP000196258">
    <property type="component" value="Unassembled WGS sequence"/>
</dbReference>
<protein>
    <submittedName>
        <fullName evidence="2">DUF2238 domain-containing protein</fullName>
    </submittedName>
</protein>
<dbReference type="EMBL" id="NFLB01000001">
    <property type="protein sequence ID" value="OUQ06408.1"/>
    <property type="molecule type" value="Genomic_DNA"/>
</dbReference>
<dbReference type="AlphaFoldDB" id="A0A1Y4QBB6"/>
<accession>A0A1Y4QBB6</accession>
<reference evidence="2" key="3">
    <citation type="journal article" date="2021" name="PeerJ">
        <title>Extensive microbial diversity within the chicken gut microbiome revealed by metagenomics and culture.</title>
        <authorList>
            <person name="Gilroy R."/>
            <person name="Ravi A."/>
            <person name="Getino M."/>
            <person name="Pursley I."/>
            <person name="Horton D.L."/>
            <person name="Alikhan N.F."/>
            <person name="Baker D."/>
            <person name="Gharbi K."/>
            <person name="Hall N."/>
            <person name="Watson M."/>
            <person name="Adriaenssens E.M."/>
            <person name="Foster-Nyarko E."/>
            <person name="Jarju S."/>
            <person name="Secka A."/>
            <person name="Antonio M."/>
            <person name="Oren A."/>
            <person name="Chaudhuri R.R."/>
            <person name="La Ragione R."/>
            <person name="Hildebrand F."/>
            <person name="Pallen M.J."/>
        </authorList>
    </citation>
    <scope>NUCLEOTIDE SEQUENCE</scope>
    <source>
        <strain evidence="2">CHK193-16274</strain>
    </source>
</reference>
<reference evidence="4" key="1">
    <citation type="submission" date="2017-04" db="EMBL/GenBank/DDBJ databases">
        <title>Function of individual gut microbiota members based on whole genome sequencing of pure cultures obtained from chicken caecum.</title>
        <authorList>
            <person name="Medvecky M."/>
            <person name="Cejkova D."/>
            <person name="Polansky O."/>
            <person name="Karasova D."/>
            <person name="Kubasova T."/>
            <person name="Cizek A."/>
            <person name="Rychlik I."/>
        </authorList>
    </citation>
    <scope>NUCLEOTIDE SEQUENCE [LARGE SCALE GENOMIC DNA]</scope>
    <source>
        <strain evidence="4">An149</strain>
    </source>
</reference>
<evidence type="ECO:0000313" key="2">
    <source>
        <dbReference type="EMBL" id="HJF41485.1"/>
    </source>
</evidence>
<feature type="transmembrane region" description="Helical" evidence="1">
    <location>
        <begin position="5"/>
        <end position="27"/>
    </location>
</feature>
<dbReference type="EMBL" id="DYWV01000381">
    <property type="protein sequence ID" value="HJF41485.1"/>
    <property type="molecule type" value="Genomic_DNA"/>
</dbReference>
<dbReference type="Proteomes" id="UP000749320">
    <property type="component" value="Unassembled WGS sequence"/>
</dbReference>
<keyword evidence="1" id="KW-1133">Transmembrane helix</keyword>
<evidence type="ECO:0000256" key="1">
    <source>
        <dbReference type="SAM" id="Phobius"/>
    </source>
</evidence>
<evidence type="ECO:0000313" key="4">
    <source>
        <dbReference type="Proteomes" id="UP000196258"/>
    </source>
</evidence>
<gene>
    <name evidence="3" type="ORF">B5E91_00335</name>
    <name evidence="2" type="ORF">K8V91_11230</name>
</gene>
<feature type="transmembrane region" description="Helical" evidence="1">
    <location>
        <begin position="90"/>
        <end position="110"/>
    </location>
</feature>
<dbReference type="InterPro" id="IPR036259">
    <property type="entry name" value="MFS_trans_sf"/>
</dbReference>
<organism evidence="3 4">
    <name type="scientific">Thomasclavelia spiroformis</name>
    <dbReference type="NCBI Taxonomy" id="29348"/>
    <lineage>
        <taxon>Bacteria</taxon>
        <taxon>Bacillati</taxon>
        <taxon>Bacillota</taxon>
        <taxon>Erysipelotrichia</taxon>
        <taxon>Erysipelotrichales</taxon>
        <taxon>Coprobacillaceae</taxon>
        <taxon>Thomasclavelia</taxon>
    </lineage>
</organism>
<feature type="transmembrane region" description="Helical" evidence="1">
    <location>
        <begin position="65"/>
        <end position="84"/>
    </location>
</feature>
<evidence type="ECO:0000313" key="3">
    <source>
        <dbReference type="EMBL" id="OUQ06408.1"/>
    </source>
</evidence>
<reference evidence="2" key="4">
    <citation type="submission" date="2021-09" db="EMBL/GenBank/DDBJ databases">
        <authorList>
            <person name="Gilroy R."/>
        </authorList>
    </citation>
    <scope>NUCLEOTIDE SEQUENCE</scope>
    <source>
        <strain evidence="2">CHK193-16274</strain>
    </source>
</reference>
<dbReference type="RefSeq" id="WP_087253652.1">
    <property type="nucleotide sequence ID" value="NZ_CAJFOD010000098.1"/>
</dbReference>
<dbReference type="Pfam" id="PF09997">
    <property type="entry name" value="DUF2238"/>
    <property type="match status" value="1"/>
</dbReference>
<dbReference type="SUPFAM" id="SSF103473">
    <property type="entry name" value="MFS general substrate transporter"/>
    <property type="match status" value="1"/>
</dbReference>
<dbReference type="InterPro" id="IPR014509">
    <property type="entry name" value="YjdF-like"/>
</dbReference>
<feature type="transmembrane region" description="Helical" evidence="1">
    <location>
        <begin position="122"/>
        <end position="143"/>
    </location>
</feature>
<keyword evidence="1" id="KW-0812">Transmembrane</keyword>
<comment type="caution">
    <text evidence="3">The sequence shown here is derived from an EMBL/GenBank/DDBJ whole genome shotgun (WGS) entry which is preliminary data.</text>
</comment>
<reference evidence="3" key="2">
    <citation type="journal article" date="2018" name="BMC Genomics">
        <title>Whole genome sequencing and function prediction of 133 gut anaerobes isolated from chicken caecum in pure cultures.</title>
        <authorList>
            <person name="Medvecky M."/>
            <person name="Cejkova D."/>
            <person name="Polansky O."/>
            <person name="Karasova D."/>
            <person name="Kubasova T."/>
            <person name="Cizek A."/>
            <person name="Rychlik I."/>
        </authorList>
    </citation>
    <scope>NUCLEOTIDE SEQUENCE</scope>
    <source>
        <strain evidence="3">An149</strain>
    </source>
</reference>